<accession>A0ACC2RSK0</accession>
<proteinExistence type="predicted"/>
<name>A0ACC2RSK0_9FUNG</name>
<organism evidence="1 2">
    <name type="scientific">Entomophthora muscae</name>
    <dbReference type="NCBI Taxonomy" id="34485"/>
    <lineage>
        <taxon>Eukaryota</taxon>
        <taxon>Fungi</taxon>
        <taxon>Fungi incertae sedis</taxon>
        <taxon>Zoopagomycota</taxon>
        <taxon>Entomophthoromycotina</taxon>
        <taxon>Entomophthoromycetes</taxon>
        <taxon>Entomophthorales</taxon>
        <taxon>Entomophthoraceae</taxon>
        <taxon>Entomophthora</taxon>
    </lineage>
</organism>
<gene>
    <name evidence="1" type="ORF">DSO57_1027687</name>
</gene>
<keyword evidence="2" id="KW-1185">Reference proteome</keyword>
<reference evidence="1" key="1">
    <citation type="submission" date="2022-04" db="EMBL/GenBank/DDBJ databases">
        <title>Genome of the entomopathogenic fungus Entomophthora muscae.</title>
        <authorList>
            <person name="Elya C."/>
            <person name="Lovett B.R."/>
            <person name="Lee E."/>
            <person name="Macias A.M."/>
            <person name="Hajek A.E."/>
            <person name="De Bivort B.L."/>
            <person name="Kasson M.T."/>
            <person name="De Fine Licht H.H."/>
            <person name="Stajich J.E."/>
        </authorList>
    </citation>
    <scope>NUCLEOTIDE SEQUENCE</scope>
    <source>
        <strain evidence="1">Berkeley</strain>
    </source>
</reference>
<protein>
    <submittedName>
        <fullName evidence="1">Uncharacterized protein</fullName>
    </submittedName>
</protein>
<evidence type="ECO:0000313" key="1">
    <source>
        <dbReference type="EMBL" id="KAJ9053079.1"/>
    </source>
</evidence>
<comment type="caution">
    <text evidence="1">The sequence shown here is derived from an EMBL/GenBank/DDBJ whole genome shotgun (WGS) entry which is preliminary data.</text>
</comment>
<sequence length="140" mass="15580">MIPGVWYTTTPLFSFPPVMEKQCMFMSNTKALTPTLFHPLALDFLLSYLEAYFFPGRFNPLLGRYYLLGDIFHMGMVSVPIGTLVTGLNLSAVIHNLGGMFPSGWVSDTYGTHEALSKNLHSLSNIIPPPTLNDKIHTCI</sequence>
<evidence type="ECO:0000313" key="2">
    <source>
        <dbReference type="Proteomes" id="UP001165960"/>
    </source>
</evidence>
<dbReference type="Proteomes" id="UP001165960">
    <property type="component" value="Unassembled WGS sequence"/>
</dbReference>
<dbReference type="EMBL" id="QTSX02006560">
    <property type="protein sequence ID" value="KAJ9053079.1"/>
    <property type="molecule type" value="Genomic_DNA"/>
</dbReference>